<accession>A0ABS3A841</accession>
<dbReference type="RefSeq" id="WP_206372164.1">
    <property type="nucleotide sequence ID" value="NZ_CAWPTM010000126.1"/>
</dbReference>
<name>A0ABS3A841_9VIBR</name>
<protein>
    <submittedName>
        <fullName evidence="3">Uncharacterized protein</fullName>
    </submittedName>
</protein>
<comment type="caution">
    <text evidence="3">The sequence shown here is derived from an EMBL/GenBank/DDBJ whole genome shotgun (WGS) entry which is preliminary data.</text>
</comment>
<keyword evidence="4" id="KW-1185">Reference proteome</keyword>
<sequence>MNKEKLLTAMFNVLDKLSSRYFSITIGLLTIGWGIKLLSHFTDFWWLRFLFSPQPLFGEQIFTLWATILAIHGTIAALSLTLSSSLIDRIAENFNPSLEKFARQSVFKRLRFQTFSNWSISSLTIGIGWLALQGGIILYILSTMMSILFLFIYAYVYRQLQAISISPTLMSKFIEEEIKEAKKNERDLTKRIENVTSANYTTLKFIGIEPKTYRKFYKEAVLLNDSHSGLIYKYDKNKLASFFDVMNQKEIIDFTISVCPGRLDLNAPLRYCNNGLSHNELYELESAFLDSLSGCVQGNALDVINELASQFQLNVYDHASKLASHDELRESIRLLFLLMDEKNVKRNFDSLLHLFIENKVNLSQNSDVVLNLKRAMVANYPYNDTSLLCVFIFQLAQNLLDTESYSKFIKDESDFFLRFVTYRCETEDQLRRFLLQPLVDISELRIVAASDLIKEISASDKYYDLDPDSSNHEWNAVVRMSFYIEALSLLTLRLDSIVTDDKADKERELILKTVNSIINASVFNELFYHEFIYHEIFRIRRKFSCHSAESNLRNIKNGDVYTDTSRHFYNQARTLLLFGVPNGSQSFSIDFINDVELLLKKTNFTTWELKDLLNYVASEKYKQLLSFLANDVSDEELILFVEQVLGKLNTFSAQIQAIVDRQIANAALEPSLTCKTIKEVTEQFNKEINNVFPEIELLDTKSNIKTPLPIVIDKRSFLPPIDGVSVANPSRRLAKKLMHSFLLSMVDYLNDTEHTVKECLPEEVEKFNGHWITVINGEMQRDLTAPLGAYFKGYKLRDKNNMLDLCDAGLYYIKIDSASLSLAKTKNKQISLEIITTDSPDFTTHFEDDFDLMNKEQTVAIKTEFNLALRYTSPLPIYFLPVSEMLPA</sequence>
<evidence type="ECO:0000313" key="4">
    <source>
        <dbReference type="Proteomes" id="UP000779070"/>
    </source>
</evidence>
<feature type="transmembrane region" description="Helical" evidence="2">
    <location>
        <begin position="61"/>
        <end position="82"/>
    </location>
</feature>
<dbReference type="EMBL" id="JAFHLB010000053">
    <property type="protein sequence ID" value="MBN3580528.1"/>
    <property type="molecule type" value="Genomic_DNA"/>
</dbReference>
<keyword evidence="1" id="KW-0175">Coiled coil</keyword>
<feature type="transmembrane region" description="Helical" evidence="2">
    <location>
        <begin position="136"/>
        <end position="156"/>
    </location>
</feature>
<evidence type="ECO:0000256" key="2">
    <source>
        <dbReference type="SAM" id="Phobius"/>
    </source>
</evidence>
<feature type="coiled-coil region" evidence="1">
    <location>
        <begin position="171"/>
        <end position="198"/>
    </location>
</feature>
<dbReference type="Proteomes" id="UP000779070">
    <property type="component" value="Unassembled WGS sequence"/>
</dbReference>
<keyword evidence="2" id="KW-0472">Membrane</keyword>
<organism evidence="3 4">
    <name type="scientific">Vibrio neptunius</name>
    <dbReference type="NCBI Taxonomy" id="170651"/>
    <lineage>
        <taxon>Bacteria</taxon>
        <taxon>Pseudomonadati</taxon>
        <taxon>Pseudomonadota</taxon>
        <taxon>Gammaproteobacteria</taxon>
        <taxon>Vibrionales</taxon>
        <taxon>Vibrionaceae</taxon>
        <taxon>Vibrio</taxon>
    </lineage>
</organism>
<evidence type="ECO:0000313" key="3">
    <source>
        <dbReference type="EMBL" id="MBN3580528.1"/>
    </source>
</evidence>
<evidence type="ECO:0000256" key="1">
    <source>
        <dbReference type="SAM" id="Coils"/>
    </source>
</evidence>
<keyword evidence="2" id="KW-0812">Transmembrane</keyword>
<feature type="transmembrane region" description="Helical" evidence="2">
    <location>
        <begin position="21"/>
        <end position="41"/>
    </location>
</feature>
<proteinExistence type="predicted"/>
<gene>
    <name evidence="3" type="ORF">JYA62_23195</name>
</gene>
<keyword evidence="2" id="KW-1133">Transmembrane helix</keyword>
<reference evidence="3 4" key="1">
    <citation type="submission" date="2021-02" db="EMBL/GenBank/DDBJ databases">
        <title>Draft Genome Sequences of 5 Vibrio neptunius Strains Isolated From of Bivalve Hatcheries.</title>
        <authorList>
            <person name="Galvis F."/>
            <person name="Barja J.L."/>
            <person name="Lemos M.L."/>
            <person name="Balado M."/>
        </authorList>
    </citation>
    <scope>NUCLEOTIDE SEQUENCE [LARGE SCALE GENOMIC DNA]</scope>
    <source>
        <strain evidence="3 4">PP-145.98</strain>
    </source>
</reference>